<dbReference type="KEGG" id="lak:106176914"/>
<dbReference type="FunCoup" id="A0A1S3JWZ4">
    <property type="interactions" value="726"/>
</dbReference>
<dbReference type="RefSeq" id="XP_013414955.1">
    <property type="nucleotide sequence ID" value="XM_013559501.1"/>
</dbReference>
<keyword evidence="3" id="KW-1185">Reference proteome</keyword>
<evidence type="ECO:0000313" key="4">
    <source>
        <dbReference type="RefSeq" id="XP_013414955.1"/>
    </source>
</evidence>
<dbReference type="OMA" id="CLGGFGK"/>
<sequence length="143" mass="16036">MSLGLKQLVTLGRVPCVCNLQVIRRLCSAGISQSSMEHEKPVESLIRKKLAEAFEPVHFEIINESYMHKVPKGSELHFRILVVSEKFENVPMIKRHRLINDALKEELSTHIHALAIVAKAPSQWKNQDVDIGKSPTCLGGFGI</sequence>
<dbReference type="GO" id="GO:0005739">
    <property type="term" value="C:mitochondrion"/>
    <property type="evidence" value="ECO:0007669"/>
    <property type="project" value="TreeGrafter"/>
</dbReference>
<dbReference type="PANTHER" id="PTHR46229:SF2">
    <property type="entry name" value="BOLA-LIKE PROTEIN 1"/>
    <property type="match status" value="1"/>
</dbReference>
<gene>
    <name evidence="4" type="primary">LOC106176914</name>
</gene>
<dbReference type="Proteomes" id="UP000085678">
    <property type="component" value="Unplaced"/>
</dbReference>
<evidence type="ECO:0000256" key="1">
    <source>
        <dbReference type="ARBA" id="ARBA00005578"/>
    </source>
</evidence>
<dbReference type="InterPro" id="IPR036065">
    <property type="entry name" value="BolA-like_sf"/>
</dbReference>
<dbReference type="InterPro" id="IPR050961">
    <property type="entry name" value="BolA/IbaG_stress_morph_reg"/>
</dbReference>
<reference evidence="4" key="1">
    <citation type="submission" date="2025-08" db="UniProtKB">
        <authorList>
            <consortium name="RefSeq"/>
        </authorList>
    </citation>
    <scope>IDENTIFICATION</scope>
    <source>
        <tissue evidence="4">Gonads</tissue>
    </source>
</reference>
<organism evidence="3 4">
    <name type="scientific">Lingula anatina</name>
    <name type="common">Brachiopod</name>
    <name type="synonym">Lingula unguis</name>
    <dbReference type="NCBI Taxonomy" id="7574"/>
    <lineage>
        <taxon>Eukaryota</taxon>
        <taxon>Metazoa</taxon>
        <taxon>Spiralia</taxon>
        <taxon>Lophotrochozoa</taxon>
        <taxon>Brachiopoda</taxon>
        <taxon>Linguliformea</taxon>
        <taxon>Lingulata</taxon>
        <taxon>Lingulida</taxon>
        <taxon>Linguloidea</taxon>
        <taxon>Lingulidae</taxon>
        <taxon>Lingula</taxon>
    </lineage>
</organism>
<dbReference type="GO" id="GO:1990229">
    <property type="term" value="C:iron-sulfur cluster assembly complex"/>
    <property type="evidence" value="ECO:0007669"/>
    <property type="project" value="UniProtKB-ARBA"/>
</dbReference>
<name>A0A1S3JWZ4_LINAN</name>
<dbReference type="GeneID" id="106176914"/>
<dbReference type="Pfam" id="PF01722">
    <property type="entry name" value="BolA"/>
    <property type="match status" value="1"/>
</dbReference>
<dbReference type="STRING" id="7574.A0A1S3JWZ4"/>
<dbReference type="OrthoDB" id="4983at2759"/>
<dbReference type="PANTHER" id="PTHR46229">
    <property type="entry name" value="BOLA TRANSCRIPTION REGULATOR"/>
    <property type="match status" value="1"/>
</dbReference>
<protein>
    <submittedName>
        <fullName evidence="4">BolA-like protein DDB_G0274169</fullName>
    </submittedName>
</protein>
<evidence type="ECO:0000313" key="3">
    <source>
        <dbReference type="Proteomes" id="UP000085678"/>
    </source>
</evidence>
<proteinExistence type="inferred from homology"/>
<dbReference type="SUPFAM" id="SSF82657">
    <property type="entry name" value="BolA-like"/>
    <property type="match status" value="1"/>
</dbReference>
<comment type="similarity">
    <text evidence="1 2">Belongs to the BolA/IbaG family.</text>
</comment>
<dbReference type="Gene3D" id="3.30.300.90">
    <property type="entry name" value="BolA-like"/>
    <property type="match status" value="1"/>
</dbReference>
<dbReference type="FunFam" id="3.30.300.90:FF:000001">
    <property type="entry name" value="Transcriptional regulator BolA"/>
    <property type="match status" value="1"/>
</dbReference>
<dbReference type="InterPro" id="IPR002634">
    <property type="entry name" value="BolA"/>
</dbReference>
<evidence type="ECO:0000256" key="2">
    <source>
        <dbReference type="RuleBase" id="RU003860"/>
    </source>
</evidence>
<accession>A0A1S3JWZ4</accession>
<dbReference type="InParanoid" id="A0A1S3JWZ4"/>
<dbReference type="AlphaFoldDB" id="A0A1S3JWZ4"/>